<keyword evidence="1" id="KW-1133">Transmembrane helix</keyword>
<dbReference type="Pfam" id="PF14897">
    <property type="entry name" value="EpsG"/>
    <property type="match status" value="1"/>
</dbReference>
<feature type="transmembrane region" description="Helical" evidence="1">
    <location>
        <begin position="189"/>
        <end position="213"/>
    </location>
</feature>
<proteinExistence type="predicted"/>
<feature type="transmembrane region" description="Helical" evidence="1">
    <location>
        <begin position="310"/>
        <end position="329"/>
    </location>
</feature>
<reference evidence="2 3" key="1">
    <citation type="submission" date="2015-09" db="EMBL/GenBank/DDBJ databases">
        <authorList>
            <consortium name="Pathogen Informatics"/>
        </authorList>
    </citation>
    <scope>NUCLEOTIDE SEQUENCE [LARGE SCALE GENOMIC DNA]</scope>
    <source>
        <strain evidence="2 3">2789STDY5834878</strain>
    </source>
</reference>
<feature type="transmembrane region" description="Helical" evidence="1">
    <location>
        <begin position="151"/>
        <end position="177"/>
    </location>
</feature>
<evidence type="ECO:0008006" key="4">
    <source>
        <dbReference type="Google" id="ProtNLM"/>
    </source>
</evidence>
<feature type="transmembrane region" description="Helical" evidence="1">
    <location>
        <begin position="265"/>
        <end position="281"/>
    </location>
</feature>
<evidence type="ECO:0000313" key="3">
    <source>
        <dbReference type="Proteomes" id="UP000095780"/>
    </source>
</evidence>
<evidence type="ECO:0000256" key="1">
    <source>
        <dbReference type="SAM" id="Phobius"/>
    </source>
</evidence>
<dbReference type="EMBL" id="CZBV01000001">
    <property type="protein sequence ID" value="CUQ79600.1"/>
    <property type="molecule type" value="Genomic_DNA"/>
</dbReference>
<feature type="transmembrane region" description="Helical" evidence="1">
    <location>
        <begin position="341"/>
        <end position="362"/>
    </location>
</feature>
<feature type="transmembrane region" description="Helical" evidence="1">
    <location>
        <begin position="119"/>
        <end position="139"/>
    </location>
</feature>
<dbReference type="RefSeq" id="WP_055285467.1">
    <property type="nucleotide sequence ID" value="NZ_CABIXW010000001.1"/>
</dbReference>
<dbReference type="AlphaFoldDB" id="A0A174Z9F0"/>
<gene>
    <name evidence="2" type="ORF">ERS852492_00055</name>
</gene>
<evidence type="ECO:0000313" key="2">
    <source>
        <dbReference type="EMBL" id="CUQ79600.1"/>
    </source>
</evidence>
<feature type="transmembrane region" description="Helical" evidence="1">
    <location>
        <begin position="44"/>
        <end position="67"/>
    </location>
</feature>
<sequence>MIYIILFLYTVFVAYLVEKTEIYKKFKMQIEQNSGYKTRKKLSIVLSKNGIQFIGICLLVFFPMVFIHASRYGFGTDYTGTYRKIFYSVLYHTNLNVDSYVESGYIFLNKIVAKFTNDYVWVIFCSSILTYTILIIAICNNAKYFWQSVMCIFLSGFFLDSSTMIRQIIAVSLYIYSIKYVYKREFVHYLLFLLIASLFHRSCLILIPMYFIYGKIYKKNVLVALLLGCIIGAKWVFNLVIYIMGYIPKYAKYIPAMYMDTNFEMMFFLVALLIFLILLFSKNRTKEYYFWLSHAAIALAIASLSESIAFIFRFLDYFIIPTVILYIPDYLCNISNNRKRFLVSFITYGSLVLFQVYVLYVANWYKAIPYKSIWFR</sequence>
<protein>
    <recommendedName>
        <fullName evidence="4">EpsG family protein</fullName>
    </recommendedName>
</protein>
<organism evidence="2 3">
    <name type="scientific">Lachnospira eligens</name>
    <dbReference type="NCBI Taxonomy" id="39485"/>
    <lineage>
        <taxon>Bacteria</taxon>
        <taxon>Bacillati</taxon>
        <taxon>Bacillota</taxon>
        <taxon>Clostridia</taxon>
        <taxon>Lachnospirales</taxon>
        <taxon>Lachnospiraceae</taxon>
        <taxon>Lachnospira</taxon>
    </lineage>
</organism>
<name>A0A174Z9F0_9FIRM</name>
<feature type="transmembrane region" description="Helical" evidence="1">
    <location>
        <begin position="288"/>
        <end position="304"/>
    </location>
</feature>
<keyword evidence="1" id="KW-0472">Membrane</keyword>
<dbReference type="InterPro" id="IPR049458">
    <property type="entry name" value="EpsG-like"/>
</dbReference>
<feature type="transmembrane region" description="Helical" evidence="1">
    <location>
        <begin position="220"/>
        <end position="245"/>
    </location>
</feature>
<dbReference type="Proteomes" id="UP000095780">
    <property type="component" value="Unassembled WGS sequence"/>
</dbReference>
<feature type="transmembrane region" description="Helical" evidence="1">
    <location>
        <begin position="6"/>
        <end position="23"/>
    </location>
</feature>
<accession>A0A174Z9F0</accession>
<keyword evidence="1" id="KW-0812">Transmembrane</keyword>